<evidence type="ECO:0000256" key="3">
    <source>
        <dbReference type="ARBA" id="ARBA00022962"/>
    </source>
</evidence>
<dbReference type="PANTHER" id="PTHR21343">
    <property type="entry name" value="DETHIOBIOTIN SYNTHETASE"/>
    <property type="match status" value="1"/>
</dbReference>
<dbReference type="NCBIfam" id="TIGR00313">
    <property type="entry name" value="cobQ"/>
    <property type="match status" value="1"/>
</dbReference>
<comment type="pathway">
    <text evidence="1 4">Cofactor biosynthesis; adenosylcobalamin biosynthesis.</text>
</comment>
<dbReference type="InterPro" id="IPR002586">
    <property type="entry name" value="CobQ/CobB/MinD/ParA_Nub-bd_dom"/>
</dbReference>
<evidence type="ECO:0000313" key="9">
    <source>
        <dbReference type="Proteomes" id="UP000553059"/>
    </source>
</evidence>
<dbReference type="PANTHER" id="PTHR21343:SF1">
    <property type="entry name" value="COBYRIC ACID SYNTHASE"/>
    <property type="match status" value="1"/>
</dbReference>
<gene>
    <name evidence="4" type="primary">cobQ</name>
    <name evidence="8" type="ORF">GX523_12285</name>
</gene>
<protein>
    <recommendedName>
        <fullName evidence="4">Cobyric acid synthase</fullName>
    </recommendedName>
</protein>
<dbReference type="SUPFAM" id="SSF52317">
    <property type="entry name" value="Class I glutamine amidotransferase-like"/>
    <property type="match status" value="1"/>
</dbReference>
<evidence type="ECO:0000256" key="1">
    <source>
        <dbReference type="ARBA" id="ARBA00004953"/>
    </source>
</evidence>
<dbReference type="EMBL" id="DUTF01000264">
    <property type="protein sequence ID" value="HHY27495.1"/>
    <property type="molecule type" value="Genomic_DNA"/>
</dbReference>
<dbReference type="Gene3D" id="3.40.50.300">
    <property type="entry name" value="P-loop containing nucleotide triphosphate hydrolases"/>
    <property type="match status" value="1"/>
</dbReference>
<evidence type="ECO:0000313" key="8">
    <source>
        <dbReference type="EMBL" id="HHY27495.1"/>
    </source>
</evidence>
<accession>A0A7C7D6I6</accession>
<evidence type="ECO:0000256" key="2">
    <source>
        <dbReference type="ARBA" id="ARBA00022573"/>
    </source>
</evidence>
<dbReference type="Proteomes" id="UP000553059">
    <property type="component" value="Unassembled WGS sequence"/>
</dbReference>
<dbReference type="CDD" id="cd01750">
    <property type="entry name" value="GATase1_CobQ"/>
    <property type="match status" value="1"/>
</dbReference>
<feature type="region of interest" description="Disordered" evidence="5">
    <location>
        <begin position="1"/>
        <end position="20"/>
    </location>
</feature>
<evidence type="ECO:0000256" key="4">
    <source>
        <dbReference type="HAMAP-Rule" id="MF_00028"/>
    </source>
</evidence>
<dbReference type="InterPro" id="IPR047045">
    <property type="entry name" value="CobQ_N"/>
</dbReference>
<name>A0A7C7D6I6_9FIRM</name>
<dbReference type="GO" id="GO:0003824">
    <property type="term" value="F:catalytic activity"/>
    <property type="evidence" value="ECO:0007669"/>
    <property type="project" value="InterPro"/>
</dbReference>
<feature type="domain" description="CobQ/CobB/MinD/ParA nucleotide binding" evidence="6">
    <location>
        <begin position="25"/>
        <end position="256"/>
    </location>
</feature>
<keyword evidence="3 4" id="KW-0315">Glutamine amidotransferase</keyword>
<dbReference type="HAMAP" id="MF_00028">
    <property type="entry name" value="CobQ"/>
    <property type="match status" value="1"/>
</dbReference>
<feature type="active site" evidence="4">
    <location>
        <position position="464"/>
    </location>
</feature>
<dbReference type="InterPro" id="IPR033949">
    <property type="entry name" value="CobQ_GATase1"/>
</dbReference>
<dbReference type="InterPro" id="IPR029062">
    <property type="entry name" value="Class_I_gatase-like"/>
</dbReference>
<comment type="caution">
    <text evidence="8">The sequence shown here is derived from an EMBL/GenBank/DDBJ whole genome shotgun (WGS) entry which is preliminary data.</text>
</comment>
<dbReference type="InterPro" id="IPR027417">
    <property type="entry name" value="P-loop_NTPase"/>
</dbReference>
<evidence type="ECO:0000256" key="5">
    <source>
        <dbReference type="SAM" id="MobiDB-lite"/>
    </source>
</evidence>
<dbReference type="InterPro" id="IPR011698">
    <property type="entry name" value="GATase_3"/>
</dbReference>
<evidence type="ECO:0000259" key="7">
    <source>
        <dbReference type="Pfam" id="PF07685"/>
    </source>
</evidence>
<dbReference type="InterPro" id="IPR004459">
    <property type="entry name" value="CobQ_synth"/>
</dbReference>
<keyword evidence="2 4" id="KW-0169">Cobalamin biosynthesis</keyword>
<proteinExistence type="inferred from homology"/>
<organism evidence="8 9">
    <name type="scientific">Desulfitobacterium dehalogenans</name>
    <dbReference type="NCBI Taxonomy" id="36854"/>
    <lineage>
        <taxon>Bacteria</taxon>
        <taxon>Bacillati</taxon>
        <taxon>Bacillota</taxon>
        <taxon>Clostridia</taxon>
        <taxon>Eubacteriales</taxon>
        <taxon>Desulfitobacteriaceae</taxon>
        <taxon>Desulfitobacterium</taxon>
    </lineage>
</organism>
<dbReference type="Pfam" id="PF07685">
    <property type="entry name" value="GATase_3"/>
    <property type="match status" value="1"/>
</dbReference>
<feature type="domain" description="CobB/CobQ-like glutamine amidotransferase" evidence="7">
    <location>
        <begin position="280"/>
        <end position="470"/>
    </location>
</feature>
<dbReference type="UniPathway" id="UPA00148"/>
<dbReference type="GO" id="GO:0009236">
    <property type="term" value="P:cobalamin biosynthetic process"/>
    <property type="evidence" value="ECO:0007669"/>
    <property type="project" value="UniProtKB-UniRule"/>
</dbReference>
<dbReference type="AlphaFoldDB" id="A0A7C7D6I6"/>
<feature type="active site" description="Nucleophile" evidence="4">
    <location>
        <position position="359"/>
    </location>
</feature>
<comment type="similarity">
    <text evidence="4">Belongs to the CobB/CobQ family. CobQ subfamily.</text>
</comment>
<comment type="function">
    <text evidence="4">Catalyzes amidations at positions B, D, E, and G on adenosylcobyrinic A,C-diamide. NH(2) groups are provided by glutamine, and one molecule of ATP is hydrogenolyzed for each amidation.</text>
</comment>
<dbReference type="SUPFAM" id="SSF52540">
    <property type="entry name" value="P-loop containing nucleoside triphosphate hydrolases"/>
    <property type="match status" value="1"/>
</dbReference>
<reference evidence="8 9" key="1">
    <citation type="journal article" date="2020" name="Biotechnol. Biofuels">
        <title>New insights from the biogas microbiome by comprehensive genome-resolved metagenomics of nearly 1600 species originating from multiple anaerobic digesters.</title>
        <authorList>
            <person name="Campanaro S."/>
            <person name="Treu L."/>
            <person name="Rodriguez-R L.M."/>
            <person name="Kovalovszki A."/>
            <person name="Ziels R.M."/>
            <person name="Maus I."/>
            <person name="Zhu X."/>
            <person name="Kougias P.G."/>
            <person name="Basile A."/>
            <person name="Luo G."/>
            <person name="Schluter A."/>
            <person name="Konstantinidis K.T."/>
            <person name="Angelidaki I."/>
        </authorList>
    </citation>
    <scope>NUCLEOTIDE SEQUENCE [LARGE SCALE GENOMIC DNA]</scope>
    <source>
        <strain evidence="8">AS05jafATM_4</strain>
    </source>
</reference>
<dbReference type="NCBIfam" id="NF001989">
    <property type="entry name" value="PRK00784.1"/>
    <property type="match status" value="1"/>
</dbReference>
<sequence length="529" mass="58608">MSREETNPEVNRNPVPDGKQGAARLMIQGTSSNVGKSVLAAAFCRIFYQEGYHVVPFKAQNMALNSFITRSGGEMGRAQVVQAQAAGLEPDVLMNPILLKPTGHTGSQVIVLGKAQGTLSALKYHGDYQRKTWPIVEEALHKLLEEHEIVVIEGAGSPAEVNLKQNDIVNMRVAKEARAPVLLVADIDRGGALASVVGTLELLEPEERELVRGIVMNKFRGDIKLLQPALDFLEERTGIPVVGVVPFYDQFKIPEEDSVVLEEQNKSKQDKGKSRDEALDVAVIRLPYLSNFTDFDPFEDESDVILRYVREPAELGQPDCVIIPGSKNTLSDLRFLWDSGLGEKIIKYWKEDVPIIGICGGYQMLGRVVRDPLGTESDLKEIMGLGILPMETEFVSDKHTVQSRGKVVGEELFLSRCQGTEITGYEIHMGRSQGEGNSLFEIEAQGTVYGDGMLNGSAFGTYLHGIFDNDPLRTAFLEWLWEKRGGTRSVDKTMSQAAIREQAFNELADWVRNSMDMEKIRSIMGLHKG</sequence>
<dbReference type="CDD" id="cd05389">
    <property type="entry name" value="CobQ_N"/>
    <property type="match status" value="1"/>
</dbReference>
<dbReference type="PROSITE" id="PS51274">
    <property type="entry name" value="GATASE_COBBQ"/>
    <property type="match status" value="1"/>
</dbReference>
<dbReference type="Pfam" id="PF01656">
    <property type="entry name" value="CbiA"/>
    <property type="match status" value="1"/>
</dbReference>
<evidence type="ECO:0000259" key="6">
    <source>
        <dbReference type="Pfam" id="PF01656"/>
    </source>
</evidence>
<dbReference type="Gene3D" id="3.40.50.880">
    <property type="match status" value="1"/>
</dbReference>
<dbReference type="GO" id="GO:0015420">
    <property type="term" value="F:ABC-type vitamin B12 transporter activity"/>
    <property type="evidence" value="ECO:0007669"/>
    <property type="project" value="UniProtKB-UniRule"/>
</dbReference>